<protein>
    <recommendedName>
        <fullName evidence="4">DUF3592 domain-containing protein</fullName>
    </recommendedName>
</protein>
<dbReference type="EMBL" id="QEXV01000001">
    <property type="protein sequence ID" value="PWE18207.1"/>
    <property type="molecule type" value="Genomic_DNA"/>
</dbReference>
<evidence type="ECO:0000313" key="2">
    <source>
        <dbReference type="EMBL" id="PWE18207.1"/>
    </source>
</evidence>
<name>A0A2U2BW35_9PROT</name>
<keyword evidence="3" id="KW-1185">Reference proteome</keyword>
<dbReference type="Proteomes" id="UP000245168">
    <property type="component" value="Unassembled WGS sequence"/>
</dbReference>
<dbReference type="AlphaFoldDB" id="A0A2U2BW35"/>
<sequence>MKAWSAFLQQAADTASAPFHTLLATVGVERTDVQLAALVLALAFGGALAVGEARASGFARRRATADGEVAVIFHNADGSATPRIRFRDAAGVERAFDSDLPMDAETVHVGAHVPVSYDPANLDDAREAATGPGLVRPVARYLGVALVCGLLWYALTPAPGF</sequence>
<reference evidence="3" key="1">
    <citation type="submission" date="2018-05" db="EMBL/GenBank/DDBJ databases">
        <authorList>
            <person name="Liu B.-T."/>
        </authorList>
    </citation>
    <scope>NUCLEOTIDE SEQUENCE [LARGE SCALE GENOMIC DNA]</scope>
    <source>
        <strain evidence="3">WD6-1</strain>
    </source>
</reference>
<keyword evidence="1" id="KW-0812">Transmembrane</keyword>
<evidence type="ECO:0000313" key="3">
    <source>
        <dbReference type="Proteomes" id="UP000245168"/>
    </source>
</evidence>
<evidence type="ECO:0000256" key="1">
    <source>
        <dbReference type="SAM" id="Phobius"/>
    </source>
</evidence>
<organism evidence="2 3">
    <name type="scientific">Marinicauda salina</name>
    <dbReference type="NCBI Taxonomy" id="2135793"/>
    <lineage>
        <taxon>Bacteria</taxon>
        <taxon>Pseudomonadati</taxon>
        <taxon>Pseudomonadota</taxon>
        <taxon>Alphaproteobacteria</taxon>
        <taxon>Maricaulales</taxon>
        <taxon>Maricaulaceae</taxon>
        <taxon>Marinicauda</taxon>
    </lineage>
</organism>
<accession>A0A2U2BW35</accession>
<gene>
    <name evidence="2" type="ORF">DDZ18_00940</name>
</gene>
<feature type="transmembrane region" description="Helical" evidence="1">
    <location>
        <begin position="33"/>
        <end position="51"/>
    </location>
</feature>
<comment type="caution">
    <text evidence="2">The sequence shown here is derived from an EMBL/GenBank/DDBJ whole genome shotgun (WGS) entry which is preliminary data.</text>
</comment>
<dbReference type="RefSeq" id="WP_109251481.1">
    <property type="nucleotide sequence ID" value="NZ_QEXV01000001.1"/>
</dbReference>
<proteinExistence type="predicted"/>
<feature type="transmembrane region" description="Helical" evidence="1">
    <location>
        <begin position="138"/>
        <end position="155"/>
    </location>
</feature>
<keyword evidence="1" id="KW-0472">Membrane</keyword>
<evidence type="ECO:0008006" key="4">
    <source>
        <dbReference type="Google" id="ProtNLM"/>
    </source>
</evidence>
<keyword evidence="1" id="KW-1133">Transmembrane helix</keyword>